<evidence type="ECO:0000256" key="1">
    <source>
        <dbReference type="SAM" id="Phobius"/>
    </source>
</evidence>
<proteinExistence type="predicted"/>
<dbReference type="EMBL" id="JAAIJQ010000009">
    <property type="protein sequence ID" value="NEV61141.1"/>
    <property type="molecule type" value="Genomic_DNA"/>
</dbReference>
<keyword evidence="3" id="KW-1185">Reference proteome</keyword>
<feature type="transmembrane region" description="Helical" evidence="1">
    <location>
        <begin position="6"/>
        <end position="23"/>
    </location>
</feature>
<comment type="caution">
    <text evidence="2">The sequence shown here is derived from an EMBL/GenBank/DDBJ whole genome shotgun (WGS) entry which is preliminary data.</text>
</comment>
<sequence length="166" mass="18582">MRVALTLSFTANLMLAIFSILVLPERVAIHFAWGGAADGWAARLDSVLLTLSLDTLLFLTFWLSPALLRRTPVNWVNLPNRAYWLSPERREATIARFCERLWAFGAALFLFLLAVGLLTLAANRSDPVRRDQPLFLVALGLFLAYTLYWTVALIQDFRLPTGSGGT</sequence>
<evidence type="ECO:0000313" key="2">
    <source>
        <dbReference type="EMBL" id="NEV61141.1"/>
    </source>
</evidence>
<organism evidence="2 3">
    <name type="scientific">Thiorhodococcus minor</name>
    <dbReference type="NCBI Taxonomy" id="57489"/>
    <lineage>
        <taxon>Bacteria</taxon>
        <taxon>Pseudomonadati</taxon>
        <taxon>Pseudomonadota</taxon>
        <taxon>Gammaproteobacteria</taxon>
        <taxon>Chromatiales</taxon>
        <taxon>Chromatiaceae</taxon>
        <taxon>Thiorhodococcus</taxon>
    </lineage>
</organism>
<evidence type="ECO:0008006" key="4">
    <source>
        <dbReference type="Google" id="ProtNLM"/>
    </source>
</evidence>
<name>A0A6M0JW47_9GAMM</name>
<protein>
    <recommendedName>
        <fullName evidence="4">DUF1648 domain-containing protein</fullName>
    </recommendedName>
</protein>
<feature type="transmembrane region" description="Helical" evidence="1">
    <location>
        <begin position="101"/>
        <end position="122"/>
    </location>
</feature>
<feature type="transmembrane region" description="Helical" evidence="1">
    <location>
        <begin position="134"/>
        <end position="154"/>
    </location>
</feature>
<accession>A0A6M0JW47</accession>
<keyword evidence="1" id="KW-1133">Transmembrane helix</keyword>
<reference evidence="2 3" key="1">
    <citation type="submission" date="2020-02" db="EMBL/GenBank/DDBJ databases">
        <title>Genome sequences of Thiorhodococcus mannitoliphagus and Thiorhodococcus minor, purple sulfur photosynthetic bacteria in the gammaproteobacterial family, Chromatiaceae.</title>
        <authorList>
            <person name="Aviles F.A."/>
            <person name="Meyer T.E."/>
            <person name="Kyndt J.A."/>
        </authorList>
    </citation>
    <scope>NUCLEOTIDE SEQUENCE [LARGE SCALE GENOMIC DNA]</scope>
    <source>
        <strain evidence="2 3">DSM 11518</strain>
    </source>
</reference>
<dbReference type="RefSeq" id="WP_164451191.1">
    <property type="nucleotide sequence ID" value="NZ_JAAIJQ010000009.1"/>
</dbReference>
<dbReference type="Proteomes" id="UP000483379">
    <property type="component" value="Unassembled WGS sequence"/>
</dbReference>
<dbReference type="AlphaFoldDB" id="A0A6M0JW47"/>
<keyword evidence="1" id="KW-0812">Transmembrane</keyword>
<feature type="transmembrane region" description="Helical" evidence="1">
    <location>
        <begin position="44"/>
        <end position="63"/>
    </location>
</feature>
<gene>
    <name evidence="2" type="ORF">G3446_04370</name>
</gene>
<keyword evidence="1" id="KW-0472">Membrane</keyword>
<evidence type="ECO:0000313" key="3">
    <source>
        <dbReference type="Proteomes" id="UP000483379"/>
    </source>
</evidence>